<reference evidence="1 2" key="1">
    <citation type="submission" date="2013-07" db="EMBL/GenBank/DDBJ databases">
        <title>Comparative Genomic and Metabolomic Analysis of Twelve Strains of Pseudoalteromonas luteoviolacea.</title>
        <authorList>
            <person name="Vynne N.G."/>
            <person name="Mansson M."/>
            <person name="Gram L."/>
        </authorList>
    </citation>
    <scope>NUCLEOTIDE SEQUENCE [LARGE SCALE GENOMIC DNA]</scope>
    <source>
        <strain evidence="1 2">CPMOR-1</strain>
    </source>
</reference>
<evidence type="ECO:0008006" key="3">
    <source>
        <dbReference type="Google" id="ProtNLM"/>
    </source>
</evidence>
<accession>A0A161YMC0</accession>
<organism evidence="1 2">
    <name type="scientific">Pseudoalteromonas luteoviolacea CPMOR-1</name>
    <dbReference type="NCBI Taxonomy" id="1365248"/>
    <lineage>
        <taxon>Bacteria</taxon>
        <taxon>Pseudomonadati</taxon>
        <taxon>Pseudomonadota</taxon>
        <taxon>Gammaproteobacteria</taxon>
        <taxon>Alteromonadales</taxon>
        <taxon>Pseudoalteromonadaceae</taxon>
        <taxon>Pseudoalteromonas</taxon>
    </lineage>
</organism>
<gene>
    <name evidence="1" type="ORF">N473_17985</name>
</gene>
<dbReference type="Proteomes" id="UP000076486">
    <property type="component" value="Unassembled WGS sequence"/>
</dbReference>
<dbReference type="EMBL" id="AUYC01000030">
    <property type="protein sequence ID" value="KZN62804.1"/>
    <property type="molecule type" value="Genomic_DNA"/>
</dbReference>
<evidence type="ECO:0000313" key="2">
    <source>
        <dbReference type="Proteomes" id="UP000076486"/>
    </source>
</evidence>
<dbReference type="RefSeq" id="WP_063368213.1">
    <property type="nucleotide sequence ID" value="NZ_AUYC01000030.1"/>
</dbReference>
<dbReference type="PATRIC" id="fig|1365248.3.peg.2648"/>
<sequence length="935" mass="103697">MTLLKQQHFLGQLEQDKQHLSPFLPAQDNPVLSAEPAPPNPYCELPMRGVPNDILTGLKPHYSNYIRVPVSSARYWHTGFDLHADKQLYCVNKNSTQRISTALQSQSADTYAFIKKPPVSLSTQVVTGAPAKPTSAMFKSDAAAVAAGALPKEHIENQQKNADTIAPSVIISQPKDAQALVLKQSAQTKKRFAHHVMRPGETVESVVDLYTGTLDTGRIYGFNYPQITAKKPPKPGDTIKVHTGYDVLVKGQFYNSRSVEVSWQGPTSGTMHAELERIDGEYQPDTGYEYTLALPLIEGEYQLNANADGASHRIQFSVVESNEQQQIVDIIYIPADHSFVAVTQSLADILDAQRAELNPLIENLKQCIAGQKKAPVGDGFTSEMIDAKQDLNKALKPLVMGPGVNKLTEIIGYKGNKYTYVLSDKVANHTRKYKIDTDIRDGRRFSNDKGELDKNKLVQALKNDLTKLKTSFKFDFKLIENNVTIWGDWAKELNKNLSIKGFEKSDYFDASADARLMRFTHGASIALKFSKNDGVFALQGDYKADFAVAEGKAQLRGYAPSKHGYEVKFMMPLKNSSAKTEVNLGRLRLNMSLAVTGYAGANLQAAFNLGYSYTQGKMMLNALSDEELSAIKKADQEFIPVKLGVEVFAGVSVGGEVSGALQWDNPEKKQRPGFCDLAKFGSKITGSLGLGASRAFYIEYDAGKFLMKLKASLVWGVGVGGEFVCEVGGDELITLAQFVYHQLKNKDYDYLSFIQPLAFEVLYKAIMLNIYTGTNMVSFLYNTVREVDTVWRNTILDQKNAQLLAERILMRPEFIKYSAPEAKGAFLNILANTNLASYLDLDSYSWSGFSEKREHAILIILEHILCKHELDEVLQHMGEGGEKCSKYEGLDQLNGILDFSQQTQFDAWQRQLPLSAKAGSVEVAMLHSEPFSVTA</sequence>
<name>A0A161YMC0_9GAMM</name>
<dbReference type="AlphaFoldDB" id="A0A161YMC0"/>
<proteinExistence type="predicted"/>
<protein>
    <recommendedName>
        <fullName evidence="3">LysM domain-containing protein</fullName>
    </recommendedName>
</protein>
<comment type="caution">
    <text evidence="1">The sequence shown here is derived from an EMBL/GenBank/DDBJ whole genome shotgun (WGS) entry which is preliminary data.</text>
</comment>
<evidence type="ECO:0000313" key="1">
    <source>
        <dbReference type="EMBL" id="KZN62804.1"/>
    </source>
</evidence>